<reference evidence="3" key="1">
    <citation type="submission" date="2023-07" db="EMBL/GenBank/DDBJ databases">
        <title>30 novel species of actinomycetes from the DSMZ collection.</title>
        <authorList>
            <person name="Nouioui I."/>
        </authorList>
    </citation>
    <scope>NUCLEOTIDE SEQUENCE [LARGE SCALE GENOMIC DNA]</scope>
    <source>
        <strain evidence="3">DSM 44743</strain>
    </source>
</reference>
<sequence>MTRQKSFKQRVRSRMAKTGESYTAARVHLIPAEPPAAPVETPAGTPTAAMRGRVSEEAVRERTGRDYDTWFALLDTWGATGRTHKEIAAHLMRDQGVPGWWAQSLTVAYEQERGMRVPGQREDGYSVTASKTVRAPMEEIFTALLEESVRERWADGLELTVLSHNAPRRITADLTDGTRVVLYLTAGKNDRVSVAVEQSRLSDPESATEAKESWRERLVRLKALLEPTA</sequence>
<evidence type="ECO:0000313" key="3">
    <source>
        <dbReference type="Proteomes" id="UP001183390"/>
    </source>
</evidence>
<dbReference type="RefSeq" id="WP_311514031.1">
    <property type="nucleotide sequence ID" value="NZ_JAVREP010000024.1"/>
</dbReference>
<gene>
    <name evidence="2" type="ORF">RM479_24300</name>
</gene>
<name>A0ABU2MG25_9ACTN</name>
<evidence type="ECO:0000313" key="2">
    <source>
        <dbReference type="EMBL" id="MDT0331543.1"/>
    </source>
</evidence>
<evidence type="ECO:0008006" key="4">
    <source>
        <dbReference type="Google" id="ProtNLM"/>
    </source>
</evidence>
<organism evidence="2 3">
    <name type="scientific">Nocardiopsis lambiniae</name>
    <dbReference type="NCBI Taxonomy" id="3075539"/>
    <lineage>
        <taxon>Bacteria</taxon>
        <taxon>Bacillati</taxon>
        <taxon>Actinomycetota</taxon>
        <taxon>Actinomycetes</taxon>
        <taxon>Streptosporangiales</taxon>
        <taxon>Nocardiopsidaceae</taxon>
        <taxon>Nocardiopsis</taxon>
    </lineage>
</organism>
<evidence type="ECO:0000256" key="1">
    <source>
        <dbReference type="SAM" id="MobiDB-lite"/>
    </source>
</evidence>
<accession>A0ABU2MG25</accession>
<feature type="region of interest" description="Disordered" evidence="1">
    <location>
        <begin position="34"/>
        <end position="57"/>
    </location>
</feature>
<keyword evidence="3" id="KW-1185">Reference proteome</keyword>
<dbReference type="Proteomes" id="UP001183390">
    <property type="component" value="Unassembled WGS sequence"/>
</dbReference>
<dbReference type="EMBL" id="JAVREP010000024">
    <property type="protein sequence ID" value="MDT0331543.1"/>
    <property type="molecule type" value="Genomic_DNA"/>
</dbReference>
<dbReference type="Gene3D" id="3.30.530.20">
    <property type="match status" value="1"/>
</dbReference>
<proteinExistence type="predicted"/>
<dbReference type="SUPFAM" id="SSF55961">
    <property type="entry name" value="Bet v1-like"/>
    <property type="match status" value="1"/>
</dbReference>
<feature type="compositionally biased region" description="Low complexity" evidence="1">
    <location>
        <begin position="38"/>
        <end position="49"/>
    </location>
</feature>
<protein>
    <recommendedName>
        <fullName evidence="4">DUF4287 domain-containing protein</fullName>
    </recommendedName>
</protein>
<comment type="caution">
    <text evidence="2">The sequence shown here is derived from an EMBL/GenBank/DDBJ whole genome shotgun (WGS) entry which is preliminary data.</text>
</comment>
<dbReference type="InterPro" id="IPR023393">
    <property type="entry name" value="START-like_dom_sf"/>
</dbReference>